<sequence>MSSSRPVFRSRWLPYLLVAPQLIITVIFFIWPAGEALWYSLQSVDPFGFSSQFCRPG</sequence>
<gene>
    <name evidence="2" type="primary">ugpA_1</name>
    <name evidence="2" type="ORF">NCTC11126_02572</name>
</gene>
<reference evidence="2 3" key="1">
    <citation type="submission" date="2018-06" db="EMBL/GenBank/DDBJ databases">
        <authorList>
            <consortium name="Pathogen Informatics"/>
            <person name="Doyle S."/>
        </authorList>
    </citation>
    <scope>NUCLEOTIDE SEQUENCE [LARGE SCALE GENOMIC DNA]</scope>
    <source>
        <strain evidence="2 3">NCTC11126</strain>
    </source>
</reference>
<keyword evidence="1" id="KW-0812">Transmembrane</keyword>
<dbReference type="EMBL" id="UARS01000006">
    <property type="protein sequence ID" value="SPW45309.1"/>
    <property type="molecule type" value="Genomic_DNA"/>
</dbReference>
<dbReference type="AlphaFoldDB" id="A0A2X1JHA6"/>
<evidence type="ECO:0000313" key="3">
    <source>
        <dbReference type="Proteomes" id="UP000250561"/>
    </source>
</evidence>
<keyword evidence="1" id="KW-0472">Membrane</keyword>
<feature type="transmembrane region" description="Helical" evidence="1">
    <location>
        <begin position="12"/>
        <end position="31"/>
    </location>
</feature>
<evidence type="ECO:0000313" key="2">
    <source>
        <dbReference type="EMBL" id="SPW45309.1"/>
    </source>
</evidence>
<evidence type="ECO:0000256" key="1">
    <source>
        <dbReference type="SAM" id="Phobius"/>
    </source>
</evidence>
<name>A0A2X1JHA6_ECOLX</name>
<organism evidence="2 3">
    <name type="scientific">Escherichia coli</name>
    <dbReference type="NCBI Taxonomy" id="562"/>
    <lineage>
        <taxon>Bacteria</taxon>
        <taxon>Pseudomonadati</taxon>
        <taxon>Pseudomonadota</taxon>
        <taxon>Gammaproteobacteria</taxon>
        <taxon>Enterobacterales</taxon>
        <taxon>Enterobacteriaceae</taxon>
        <taxon>Escherichia</taxon>
    </lineage>
</organism>
<protein>
    <submittedName>
        <fullName evidence="2">Glycerol-3-phosphate ABC transporter permease</fullName>
    </submittedName>
</protein>
<keyword evidence="1" id="KW-1133">Transmembrane helix</keyword>
<accession>A0A2X1JHA6</accession>
<proteinExistence type="predicted"/>
<dbReference type="Proteomes" id="UP000250561">
    <property type="component" value="Unassembled WGS sequence"/>
</dbReference>